<keyword evidence="2" id="KW-0805">Transcription regulation</keyword>
<dbReference type="PANTHER" id="PTHR30346">
    <property type="entry name" value="TRANSCRIPTIONAL DUAL REGULATOR HCAR-RELATED"/>
    <property type="match status" value="1"/>
</dbReference>
<organism evidence="6 7">
    <name type="scientific">Horticoccus luteus</name>
    <dbReference type="NCBI Taxonomy" id="2862869"/>
    <lineage>
        <taxon>Bacteria</taxon>
        <taxon>Pseudomonadati</taxon>
        <taxon>Verrucomicrobiota</taxon>
        <taxon>Opitutia</taxon>
        <taxon>Opitutales</taxon>
        <taxon>Opitutaceae</taxon>
        <taxon>Horticoccus</taxon>
    </lineage>
</organism>
<evidence type="ECO:0000256" key="1">
    <source>
        <dbReference type="ARBA" id="ARBA00009437"/>
    </source>
</evidence>
<gene>
    <name evidence="6" type="ORF">K0B96_10805</name>
</gene>
<name>A0A8F9TTF7_9BACT</name>
<dbReference type="Gene3D" id="3.40.190.10">
    <property type="entry name" value="Periplasmic binding protein-like II"/>
    <property type="match status" value="2"/>
</dbReference>
<evidence type="ECO:0000313" key="6">
    <source>
        <dbReference type="EMBL" id="QYM77810.1"/>
    </source>
</evidence>
<protein>
    <recommendedName>
        <fullName evidence="5">LysR substrate-binding domain-containing protein</fullName>
    </recommendedName>
</protein>
<reference evidence="6" key="1">
    <citation type="submission" date="2021-08" db="EMBL/GenBank/DDBJ databases">
        <title>Genome of a novel bacterium of the phylum Verrucomicrobia, Oleiharenicola sp. KSB-15.</title>
        <authorList>
            <person name="Chung J.-H."/>
            <person name="Ahn J.-H."/>
            <person name="Yoon Y."/>
            <person name="Kim D.-Y."/>
            <person name="An S.-H."/>
            <person name="Park I."/>
            <person name="Yeon J."/>
        </authorList>
    </citation>
    <scope>NUCLEOTIDE SEQUENCE</scope>
    <source>
        <strain evidence="6">KSB-15</strain>
    </source>
</reference>
<dbReference type="SUPFAM" id="SSF53850">
    <property type="entry name" value="Periplasmic binding protein-like II"/>
    <property type="match status" value="1"/>
</dbReference>
<dbReference type="PANTHER" id="PTHR30346:SF28">
    <property type="entry name" value="HTH-TYPE TRANSCRIPTIONAL REGULATOR CYNR"/>
    <property type="match status" value="1"/>
</dbReference>
<evidence type="ECO:0000313" key="7">
    <source>
        <dbReference type="Proteomes" id="UP000825051"/>
    </source>
</evidence>
<dbReference type="KEGG" id="ole:K0B96_10805"/>
<dbReference type="GO" id="GO:0003677">
    <property type="term" value="F:DNA binding"/>
    <property type="evidence" value="ECO:0007669"/>
    <property type="project" value="UniProtKB-KW"/>
</dbReference>
<sequence length="325" mass="36307">METLELRAWIRQRNLEAVTFGQLLTLLDLVSAESVEKVGREQGREKNLSAGGVNARQKLERLNQALKLGPNLLRRSGRFSRPTEAGTRVAGEFRIFLHGLRAISSPKEEKQTWVIAAGDTWMQSLLMPALIRTAKKYPTWRWDARNLRSSEIRSGLRDGILHFGFMREGEVGAGLEMKPGYRHDSFTIVAGDAAGAPQTANGLIRWLIKKQRPFVQQASTWTPIREQLLKATPRLDVLSGLEIEIACQSHTQAAEAAHTQGTWCIVPSVIGRNYAESCVTMDIRIAVDRMVVAYNLRALSKHVAYDRARDLLCAEILRGGQALGR</sequence>
<evidence type="ECO:0000259" key="5">
    <source>
        <dbReference type="Pfam" id="PF03466"/>
    </source>
</evidence>
<evidence type="ECO:0000256" key="3">
    <source>
        <dbReference type="ARBA" id="ARBA00023125"/>
    </source>
</evidence>
<dbReference type="EMBL" id="CP080507">
    <property type="protein sequence ID" value="QYM77810.1"/>
    <property type="molecule type" value="Genomic_DNA"/>
</dbReference>
<dbReference type="RefSeq" id="WP_220160914.1">
    <property type="nucleotide sequence ID" value="NZ_CP080507.1"/>
</dbReference>
<evidence type="ECO:0000256" key="4">
    <source>
        <dbReference type="ARBA" id="ARBA00023163"/>
    </source>
</evidence>
<dbReference type="GO" id="GO:0032993">
    <property type="term" value="C:protein-DNA complex"/>
    <property type="evidence" value="ECO:0007669"/>
    <property type="project" value="TreeGrafter"/>
</dbReference>
<accession>A0A8F9TTF7</accession>
<feature type="domain" description="LysR substrate-binding" evidence="5">
    <location>
        <begin position="108"/>
        <end position="275"/>
    </location>
</feature>
<keyword evidence="7" id="KW-1185">Reference proteome</keyword>
<keyword evidence="3" id="KW-0238">DNA-binding</keyword>
<proteinExistence type="inferred from homology"/>
<evidence type="ECO:0000256" key="2">
    <source>
        <dbReference type="ARBA" id="ARBA00023015"/>
    </source>
</evidence>
<keyword evidence="4" id="KW-0804">Transcription</keyword>
<dbReference type="GO" id="GO:0003700">
    <property type="term" value="F:DNA-binding transcription factor activity"/>
    <property type="evidence" value="ECO:0007669"/>
    <property type="project" value="TreeGrafter"/>
</dbReference>
<comment type="similarity">
    <text evidence="1">Belongs to the LysR transcriptional regulatory family.</text>
</comment>
<dbReference type="Proteomes" id="UP000825051">
    <property type="component" value="Chromosome"/>
</dbReference>
<dbReference type="AlphaFoldDB" id="A0A8F9TTF7"/>
<dbReference type="Pfam" id="PF03466">
    <property type="entry name" value="LysR_substrate"/>
    <property type="match status" value="1"/>
</dbReference>
<dbReference type="InterPro" id="IPR005119">
    <property type="entry name" value="LysR_subst-bd"/>
</dbReference>